<feature type="region of interest" description="Disordered" evidence="1">
    <location>
        <begin position="95"/>
        <end position="119"/>
    </location>
</feature>
<dbReference type="Proteomes" id="UP000007523">
    <property type="component" value="Chromosome"/>
</dbReference>
<keyword evidence="4" id="KW-1185">Reference proteome</keyword>
<dbReference type="EMBL" id="CP003235">
    <property type="protein sequence ID" value="AFC27668.1"/>
    <property type="molecule type" value="Genomic_DNA"/>
</dbReference>
<evidence type="ECO:0000256" key="1">
    <source>
        <dbReference type="SAM" id="MobiDB-lite"/>
    </source>
</evidence>
<dbReference type="AlphaFoldDB" id="H6NTS4"/>
<proteinExistence type="predicted"/>
<organism evidence="3 4">
    <name type="scientific">Paenibacillus mucilaginosus 3016</name>
    <dbReference type="NCBI Taxonomy" id="1116391"/>
    <lineage>
        <taxon>Bacteria</taxon>
        <taxon>Bacillati</taxon>
        <taxon>Bacillota</taxon>
        <taxon>Bacilli</taxon>
        <taxon>Bacillales</taxon>
        <taxon>Paenibacillaceae</taxon>
        <taxon>Paenibacillus</taxon>
    </lineage>
</organism>
<evidence type="ECO:0000259" key="2">
    <source>
        <dbReference type="Pfam" id="PF08858"/>
    </source>
</evidence>
<evidence type="ECO:0000313" key="4">
    <source>
        <dbReference type="Proteomes" id="UP000007523"/>
    </source>
</evidence>
<feature type="domain" description="IDEAL" evidence="2">
    <location>
        <begin position="75"/>
        <end position="94"/>
    </location>
</feature>
<dbReference type="Pfam" id="PF08858">
    <property type="entry name" value="IDEAL"/>
    <property type="match status" value="1"/>
</dbReference>
<dbReference type="STRING" id="1116391.PM3016_708"/>
<sequence length="119" mass="13272">MKFEEGQWVQGRTAEGELIQGWVESSDSLDRIVRVHVVNSDHVDILGKRVTVREAWLKALPANPFGGTEGVRDVIDLALSTRDRDWFLELTEQLGGSRRPAEREASSSAAACRHMKTLA</sequence>
<protein>
    <recommendedName>
        <fullName evidence="2">IDEAL domain-containing protein</fullName>
    </recommendedName>
</protein>
<name>H6NTS4_9BACL</name>
<gene>
    <name evidence="3" type="ORF">PM3016_708</name>
</gene>
<dbReference type="HOGENOM" id="CLU_160492_0_0_9"/>
<dbReference type="KEGG" id="pmq:PM3016_708"/>
<reference evidence="3 4" key="1">
    <citation type="journal article" date="2012" name="J. Bacteriol.">
        <title>Complete Genome Sequence of Paenibacillus mucilaginosus 3016, a Bacterium Functional as Microbial Fertilizer.</title>
        <authorList>
            <person name="Ma M."/>
            <person name="Wang Z."/>
            <person name="Li L."/>
            <person name="Jiang X."/>
            <person name="Guan D."/>
            <person name="Cao F."/>
            <person name="Chen H."/>
            <person name="Wang X."/>
            <person name="Shen D."/>
            <person name="Du B."/>
            <person name="Li J."/>
        </authorList>
    </citation>
    <scope>NUCLEOTIDE SEQUENCE [LARGE SCALE GENOMIC DNA]</scope>
    <source>
        <strain evidence="3 4">3016</strain>
    </source>
</reference>
<accession>H6NTS4</accession>
<dbReference type="InterPro" id="IPR014957">
    <property type="entry name" value="IDEAL_dom"/>
</dbReference>
<dbReference type="RefSeq" id="WP_014368469.1">
    <property type="nucleotide sequence ID" value="NC_016935.1"/>
</dbReference>
<evidence type="ECO:0000313" key="3">
    <source>
        <dbReference type="EMBL" id="AFC27668.1"/>
    </source>
</evidence>